<keyword evidence="4" id="KW-1185">Reference proteome</keyword>
<evidence type="ECO:0000256" key="1">
    <source>
        <dbReference type="SAM" id="SignalP"/>
    </source>
</evidence>
<dbReference type="EMBL" id="CP098502">
    <property type="protein sequence ID" value="UTI62543.1"/>
    <property type="molecule type" value="Genomic_DNA"/>
</dbReference>
<dbReference type="Pfam" id="PF19040">
    <property type="entry name" value="SGNH"/>
    <property type="match status" value="1"/>
</dbReference>
<proteinExistence type="predicted"/>
<evidence type="ECO:0000313" key="3">
    <source>
        <dbReference type="EMBL" id="UTI62543.1"/>
    </source>
</evidence>
<gene>
    <name evidence="3" type="ORF">NBH00_14350</name>
</gene>
<evidence type="ECO:0000313" key="4">
    <source>
        <dbReference type="Proteomes" id="UP001056035"/>
    </source>
</evidence>
<name>A0ABY5DL71_9ACTN</name>
<sequence length="321" mass="33848">MTTARGPLLILVLTLLGALLPAVAASPRTSPAAQPCFGAAARALTPAPCRNPALRYTVFPSPEDALLQPSSACALAGTKGPPNRVCAFGTPKTRATATVGLLGDSHAPAWRGAVDRLARAERWHGLTVRRSSCPFTFARRYVSPAAARACDQWVRAVILFFGHHPEIHTVFLVNSSAYDFVPAGGLDPHASAVAGYEAAIAQLPASVTHVVVIRDNPQATDTTLPCIEDAMARHHRADVRCALPRSQALRPDAPADAAAALASPRVRAIDLTPYFCDDSRCYTVIGGALVYKDQSHITTSFSASLGPYLAAAYWALGLPPA</sequence>
<evidence type="ECO:0000259" key="2">
    <source>
        <dbReference type="Pfam" id="PF19040"/>
    </source>
</evidence>
<dbReference type="RefSeq" id="WP_254569280.1">
    <property type="nucleotide sequence ID" value="NZ_CP098502.1"/>
</dbReference>
<accession>A0ABY5DL71</accession>
<protein>
    <recommendedName>
        <fullName evidence="2">SGNH domain-containing protein</fullName>
    </recommendedName>
</protein>
<keyword evidence="1" id="KW-0732">Signal</keyword>
<feature type="signal peptide" evidence="1">
    <location>
        <begin position="1"/>
        <end position="24"/>
    </location>
</feature>
<organism evidence="3 4">
    <name type="scientific">Paraconexibacter antarcticus</name>
    <dbReference type="NCBI Taxonomy" id="2949664"/>
    <lineage>
        <taxon>Bacteria</taxon>
        <taxon>Bacillati</taxon>
        <taxon>Actinomycetota</taxon>
        <taxon>Thermoleophilia</taxon>
        <taxon>Solirubrobacterales</taxon>
        <taxon>Paraconexibacteraceae</taxon>
        <taxon>Paraconexibacter</taxon>
    </lineage>
</organism>
<dbReference type="InterPro" id="IPR043968">
    <property type="entry name" value="SGNH"/>
</dbReference>
<feature type="domain" description="SGNH" evidence="2">
    <location>
        <begin position="80"/>
        <end position="310"/>
    </location>
</feature>
<reference evidence="3 4" key="1">
    <citation type="submission" date="2022-06" db="EMBL/GenBank/DDBJ databases">
        <title>Paraconexibacter antarcticus.</title>
        <authorList>
            <person name="Kim C.S."/>
        </authorList>
    </citation>
    <scope>NUCLEOTIDE SEQUENCE [LARGE SCALE GENOMIC DNA]</scope>
    <source>
        <strain evidence="3 4">02-257</strain>
    </source>
</reference>
<feature type="chain" id="PRO_5045189285" description="SGNH domain-containing protein" evidence="1">
    <location>
        <begin position="25"/>
        <end position="321"/>
    </location>
</feature>
<dbReference type="Proteomes" id="UP001056035">
    <property type="component" value="Chromosome"/>
</dbReference>